<dbReference type="RefSeq" id="XP_018287047.1">
    <property type="nucleotide sequence ID" value="XM_018436882.1"/>
</dbReference>
<name>A0A167KVS4_PHYB8</name>
<accession>A0A167KVS4</accession>
<keyword evidence="1" id="KW-0238">DNA-binding</keyword>
<dbReference type="Gene3D" id="1.10.10.10">
    <property type="entry name" value="Winged helix-like DNA-binding domain superfamily/Winged helix DNA-binding domain"/>
    <property type="match status" value="1"/>
</dbReference>
<dbReference type="VEuPathDB" id="FungiDB:PHYBLDRAFT_172841"/>
<dbReference type="Proteomes" id="UP000077315">
    <property type="component" value="Unassembled WGS sequence"/>
</dbReference>
<dbReference type="EMBL" id="KV440993">
    <property type="protein sequence ID" value="OAD69007.1"/>
    <property type="molecule type" value="Genomic_DNA"/>
</dbReference>
<protein>
    <submittedName>
        <fullName evidence="1">Homeodomain-like DNA binding domain-containing transcription factor</fullName>
    </submittedName>
</protein>
<dbReference type="InterPro" id="IPR036388">
    <property type="entry name" value="WH-like_DNA-bd_sf"/>
</dbReference>
<dbReference type="InParanoid" id="A0A167KVS4"/>
<dbReference type="GO" id="GO:0003677">
    <property type="term" value="F:DNA binding"/>
    <property type="evidence" value="ECO:0007669"/>
    <property type="project" value="UniProtKB-KW"/>
</dbReference>
<organism evidence="1 2">
    <name type="scientific">Phycomyces blakesleeanus (strain ATCC 8743b / DSM 1359 / FGSC 10004 / NBRC 33097 / NRRL 1555)</name>
    <dbReference type="NCBI Taxonomy" id="763407"/>
    <lineage>
        <taxon>Eukaryota</taxon>
        <taxon>Fungi</taxon>
        <taxon>Fungi incertae sedis</taxon>
        <taxon>Mucoromycota</taxon>
        <taxon>Mucoromycotina</taxon>
        <taxon>Mucoromycetes</taxon>
        <taxon>Mucorales</taxon>
        <taxon>Phycomycetaceae</taxon>
        <taxon>Phycomyces</taxon>
    </lineage>
</organism>
<proteinExistence type="predicted"/>
<evidence type="ECO:0000313" key="2">
    <source>
        <dbReference type="Proteomes" id="UP000077315"/>
    </source>
</evidence>
<dbReference type="GeneID" id="28997788"/>
<dbReference type="AlphaFoldDB" id="A0A167KVS4"/>
<keyword evidence="1" id="KW-0371">Homeobox</keyword>
<evidence type="ECO:0000313" key="1">
    <source>
        <dbReference type="EMBL" id="OAD69007.1"/>
    </source>
</evidence>
<dbReference type="OrthoDB" id="2393464at2759"/>
<dbReference type="InterPro" id="IPR009057">
    <property type="entry name" value="Homeodomain-like_sf"/>
</dbReference>
<sequence length="149" mass="16918">MSQEQEVTEKPKRKELSDYEKGIIVGMYMRIPKMSSIAKDLDIPYTTISSTIHRWKTTGTAQTKKRPGRPETLTERNKCAIQIALLRNPNISLQELTESIQKKVSARIGVNVVRKAIKEVKRRTLGALNEQPLDTELTTQSLLVGKNDR</sequence>
<gene>
    <name evidence="1" type="ORF">PHYBLDRAFT_172841</name>
</gene>
<dbReference type="SUPFAM" id="SSF46689">
    <property type="entry name" value="Homeodomain-like"/>
    <property type="match status" value="1"/>
</dbReference>
<reference evidence="2" key="1">
    <citation type="submission" date="2015-06" db="EMBL/GenBank/DDBJ databases">
        <title>Expansion of signal transduction pathways in fungi by whole-genome duplication.</title>
        <authorList>
            <consortium name="DOE Joint Genome Institute"/>
            <person name="Corrochano L.M."/>
            <person name="Kuo A."/>
            <person name="Marcet-Houben M."/>
            <person name="Polaino S."/>
            <person name="Salamov A."/>
            <person name="Villalobos J.M."/>
            <person name="Alvarez M.I."/>
            <person name="Avalos J."/>
            <person name="Benito E.P."/>
            <person name="Benoit I."/>
            <person name="Burger G."/>
            <person name="Camino L.P."/>
            <person name="Canovas D."/>
            <person name="Cerda-Olmedo E."/>
            <person name="Cheng J.-F."/>
            <person name="Dominguez A."/>
            <person name="Elias M."/>
            <person name="Eslava A.P."/>
            <person name="Glaser F."/>
            <person name="Grimwood J."/>
            <person name="Gutierrez G."/>
            <person name="Heitman J."/>
            <person name="Henrissat B."/>
            <person name="Iturriaga E.A."/>
            <person name="Lang B.F."/>
            <person name="Lavin J.L."/>
            <person name="Lee S."/>
            <person name="Li W."/>
            <person name="Lindquist E."/>
            <person name="Lopez-Garcia S."/>
            <person name="Luque E.M."/>
            <person name="Marcos A.T."/>
            <person name="Martin J."/>
            <person name="McCluskey K."/>
            <person name="Medina H.R."/>
            <person name="Miralles-Duran A."/>
            <person name="Miyazaki A."/>
            <person name="Munoz-Torres E."/>
            <person name="Oguiza J.A."/>
            <person name="Ohm R."/>
            <person name="Olmedo M."/>
            <person name="Orejas M."/>
            <person name="Ortiz-Castellanos L."/>
            <person name="Pisabarro A.G."/>
            <person name="Rodriguez-Romero J."/>
            <person name="Ruiz-Herrera J."/>
            <person name="Ruiz-Vazquez R."/>
            <person name="Sanz C."/>
            <person name="Schackwitz W."/>
            <person name="Schmutz J."/>
            <person name="Shahriari M."/>
            <person name="Shelest E."/>
            <person name="Silva-Franco F."/>
            <person name="Soanes D."/>
            <person name="Syed K."/>
            <person name="Tagua V.G."/>
            <person name="Talbot N.J."/>
            <person name="Thon M."/>
            <person name="De vries R.P."/>
            <person name="Wiebenga A."/>
            <person name="Yadav J.S."/>
            <person name="Braun E.L."/>
            <person name="Baker S."/>
            <person name="Garre V."/>
            <person name="Horwitz B."/>
            <person name="Torres-Martinez S."/>
            <person name="Idnurm A."/>
            <person name="Herrera-Estrella A."/>
            <person name="Gabaldon T."/>
            <person name="Grigoriev I.V."/>
        </authorList>
    </citation>
    <scope>NUCLEOTIDE SEQUENCE [LARGE SCALE GENOMIC DNA]</scope>
    <source>
        <strain evidence="2">NRRL 1555(-)</strain>
    </source>
</reference>
<keyword evidence="2" id="KW-1185">Reference proteome</keyword>